<organism evidence="2 3">
    <name type="scientific">Dorcoceras hygrometricum</name>
    <dbReference type="NCBI Taxonomy" id="472368"/>
    <lineage>
        <taxon>Eukaryota</taxon>
        <taxon>Viridiplantae</taxon>
        <taxon>Streptophyta</taxon>
        <taxon>Embryophyta</taxon>
        <taxon>Tracheophyta</taxon>
        <taxon>Spermatophyta</taxon>
        <taxon>Magnoliopsida</taxon>
        <taxon>eudicotyledons</taxon>
        <taxon>Gunneridae</taxon>
        <taxon>Pentapetalae</taxon>
        <taxon>asterids</taxon>
        <taxon>lamiids</taxon>
        <taxon>Lamiales</taxon>
        <taxon>Gesneriaceae</taxon>
        <taxon>Didymocarpoideae</taxon>
        <taxon>Trichosporeae</taxon>
        <taxon>Loxocarpinae</taxon>
        <taxon>Dorcoceras</taxon>
    </lineage>
</organism>
<feature type="region of interest" description="Disordered" evidence="1">
    <location>
        <begin position="56"/>
        <end position="86"/>
    </location>
</feature>
<name>A0A2Z7BUN0_9LAMI</name>
<reference evidence="2 3" key="1">
    <citation type="journal article" date="2015" name="Proc. Natl. Acad. Sci. U.S.A.">
        <title>The resurrection genome of Boea hygrometrica: A blueprint for survival of dehydration.</title>
        <authorList>
            <person name="Xiao L."/>
            <person name="Yang G."/>
            <person name="Zhang L."/>
            <person name="Yang X."/>
            <person name="Zhao S."/>
            <person name="Ji Z."/>
            <person name="Zhou Q."/>
            <person name="Hu M."/>
            <person name="Wang Y."/>
            <person name="Chen M."/>
            <person name="Xu Y."/>
            <person name="Jin H."/>
            <person name="Xiao X."/>
            <person name="Hu G."/>
            <person name="Bao F."/>
            <person name="Hu Y."/>
            <person name="Wan P."/>
            <person name="Li L."/>
            <person name="Deng X."/>
            <person name="Kuang T."/>
            <person name="Xiang C."/>
            <person name="Zhu J.K."/>
            <person name="Oliver M.J."/>
            <person name="He Y."/>
        </authorList>
    </citation>
    <scope>NUCLEOTIDE SEQUENCE [LARGE SCALE GENOMIC DNA]</scope>
    <source>
        <strain evidence="3">cv. XS01</strain>
    </source>
</reference>
<dbReference type="Proteomes" id="UP000250235">
    <property type="component" value="Unassembled WGS sequence"/>
</dbReference>
<evidence type="ECO:0000313" key="2">
    <source>
        <dbReference type="EMBL" id="KZV35775.1"/>
    </source>
</evidence>
<feature type="compositionally biased region" description="Basic and acidic residues" evidence="1">
    <location>
        <begin position="58"/>
        <end position="80"/>
    </location>
</feature>
<keyword evidence="3" id="KW-1185">Reference proteome</keyword>
<dbReference type="AlphaFoldDB" id="A0A2Z7BUN0"/>
<proteinExistence type="predicted"/>
<protein>
    <submittedName>
        <fullName evidence="2">Uncharacterized protein</fullName>
    </submittedName>
</protein>
<accession>A0A2Z7BUN0</accession>
<gene>
    <name evidence="2" type="ORF">F511_38923</name>
</gene>
<dbReference type="EMBL" id="KV004056">
    <property type="protein sequence ID" value="KZV35775.1"/>
    <property type="molecule type" value="Genomic_DNA"/>
</dbReference>
<evidence type="ECO:0000313" key="3">
    <source>
        <dbReference type="Proteomes" id="UP000250235"/>
    </source>
</evidence>
<sequence>MTFRVVRANLYNQDLGLIHSTIGNHLESSNEGSSIDHQVTIDLHAKNITMFPTNETWKPIRDDKKRPDRSANKERKEKNVYRKRRKEKAMVAEENKSVWTDLDSEESQFGISSSSESEDEVQCLMADDTEELFDFSNPEFTRQDLITALNEIVIEYRNLYHSFEEVKAEKESCETRAELVGSSNMQAALSFLPHYTNCMELQSHPMIEPEWAPIAMKAVQQKLAALQG</sequence>
<evidence type="ECO:0000256" key="1">
    <source>
        <dbReference type="SAM" id="MobiDB-lite"/>
    </source>
</evidence>